<evidence type="ECO:0000313" key="3">
    <source>
        <dbReference type="EMBL" id="RAI99677.1"/>
    </source>
</evidence>
<dbReference type="InterPro" id="IPR035985">
    <property type="entry name" value="Ubiquitin-activating_enz"/>
</dbReference>
<dbReference type="InterPro" id="IPR045886">
    <property type="entry name" value="ThiF/MoeB/HesA"/>
</dbReference>
<dbReference type="RefSeq" id="WP_111589552.1">
    <property type="nucleotide sequence ID" value="NZ_CAWNWF010000022.1"/>
</dbReference>
<reference evidence="3 4" key="1">
    <citation type="submission" date="2018-06" db="EMBL/GenBank/DDBJ databases">
        <title>Freshwater and sediment microbial communities from various areas in North America, analyzing microbe dynamics in response to fracking.</title>
        <authorList>
            <person name="Lamendella R."/>
        </authorList>
    </citation>
    <scope>NUCLEOTIDE SEQUENCE [LARGE SCALE GENOMIC DNA]</scope>
    <source>
        <strain evidence="3 4">17</strain>
    </source>
</reference>
<dbReference type="PANTHER" id="PTHR10953">
    <property type="entry name" value="UBIQUITIN-ACTIVATING ENZYME E1"/>
    <property type="match status" value="1"/>
</dbReference>
<comment type="caution">
    <text evidence="3">The sequence shown here is derived from an EMBL/GenBank/DDBJ whole genome shotgun (WGS) entry which is preliminary data.</text>
</comment>
<protein>
    <submittedName>
        <fullName evidence="3">Molybdopterin/thiamine biosynthesis adenylyltransferase</fullName>
    </submittedName>
</protein>
<evidence type="ECO:0000256" key="1">
    <source>
        <dbReference type="ARBA" id="ARBA00009919"/>
    </source>
</evidence>
<feature type="domain" description="THIF-type NAD/FAD binding fold" evidence="2">
    <location>
        <begin position="6"/>
        <end position="237"/>
    </location>
</feature>
<sequence length="240" mass="26014">MVIDRYARQKKIIGSIGQDNLTKSSVLMIGCGGLGCPISLYLVASGVGHITLIDDDVVSLTNLHRQVLFGEEDIGLKKVDVAKTKLNAINSHVKVTAISRRLMSDNARGIIEGHDLVIIGCDNFDTRFLVSELCHLLSINYINASVLGDEGAIAFYDNDNGCYQCSTGPKEELSIIPTPNDIGVLGAMVGVIGTLTATMAIEILTGNSDEYINKIFTFNSKTLNVKSYFLEKNVNCHLCK</sequence>
<comment type="similarity">
    <text evidence="1">Belongs to the HesA/MoeB/ThiF family.</text>
</comment>
<dbReference type="AlphaFoldDB" id="A0AAX1PEJ2"/>
<dbReference type="InterPro" id="IPR000594">
    <property type="entry name" value="ThiF_NAD_FAD-bd"/>
</dbReference>
<dbReference type="GO" id="GO:0016779">
    <property type="term" value="F:nucleotidyltransferase activity"/>
    <property type="evidence" value="ECO:0007669"/>
    <property type="project" value="UniProtKB-KW"/>
</dbReference>
<dbReference type="Proteomes" id="UP000249422">
    <property type="component" value="Unassembled WGS sequence"/>
</dbReference>
<dbReference type="Gene3D" id="3.40.50.720">
    <property type="entry name" value="NAD(P)-binding Rossmann-like Domain"/>
    <property type="match status" value="1"/>
</dbReference>
<dbReference type="PANTHER" id="PTHR10953:SF102">
    <property type="entry name" value="ADENYLYLTRANSFERASE AND SULFURTRANSFERASE MOCS3"/>
    <property type="match status" value="1"/>
</dbReference>
<dbReference type="GO" id="GO:0005737">
    <property type="term" value="C:cytoplasm"/>
    <property type="evidence" value="ECO:0007669"/>
    <property type="project" value="TreeGrafter"/>
</dbReference>
<proteinExistence type="inferred from homology"/>
<keyword evidence="3" id="KW-0808">Transferase</keyword>
<name>A0AAX1PEJ2_AERSA</name>
<evidence type="ECO:0000259" key="2">
    <source>
        <dbReference type="Pfam" id="PF00899"/>
    </source>
</evidence>
<dbReference type="Pfam" id="PF00899">
    <property type="entry name" value="ThiF"/>
    <property type="match status" value="1"/>
</dbReference>
<accession>A0AAX1PEJ2</accession>
<dbReference type="CDD" id="cd00757">
    <property type="entry name" value="ThiF_MoeB_HesA_family"/>
    <property type="match status" value="1"/>
</dbReference>
<evidence type="ECO:0000313" key="4">
    <source>
        <dbReference type="Proteomes" id="UP000249422"/>
    </source>
</evidence>
<organism evidence="3 4">
    <name type="scientific">Aeromonas salmonicida</name>
    <dbReference type="NCBI Taxonomy" id="645"/>
    <lineage>
        <taxon>Bacteria</taxon>
        <taxon>Pseudomonadati</taxon>
        <taxon>Pseudomonadota</taxon>
        <taxon>Gammaproteobacteria</taxon>
        <taxon>Aeromonadales</taxon>
        <taxon>Aeromonadaceae</taxon>
        <taxon>Aeromonas</taxon>
    </lineage>
</organism>
<gene>
    <name evidence="3" type="ORF">DEU50_12264</name>
</gene>
<dbReference type="GO" id="GO:0008641">
    <property type="term" value="F:ubiquitin-like modifier activating enzyme activity"/>
    <property type="evidence" value="ECO:0007669"/>
    <property type="project" value="InterPro"/>
</dbReference>
<dbReference type="SUPFAM" id="SSF69572">
    <property type="entry name" value="Activating enzymes of the ubiquitin-like proteins"/>
    <property type="match status" value="1"/>
</dbReference>
<dbReference type="FunFam" id="3.40.50.720:FF:000080">
    <property type="entry name" value="Thiazole biosynthesis adenylyltransferase ThiF"/>
    <property type="match status" value="1"/>
</dbReference>
<dbReference type="GO" id="GO:0004792">
    <property type="term" value="F:thiosulfate-cyanide sulfurtransferase activity"/>
    <property type="evidence" value="ECO:0007669"/>
    <property type="project" value="TreeGrafter"/>
</dbReference>
<keyword evidence="3" id="KW-0548">Nucleotidyltransferase</keyword>
<dbReference type="EMBL" id="QLLM01000022">
    <property type="protein sequence ID" value="RAI99677.1"/>
    <property type="molecule type" value="Genomic_DNA"/>
</dbReference>